<keyword evidence="2" id="KW-0863">Zinc-finger</keyword>
<dbReference type="Pfam" id="PF22936">
    <property type="entry name" value="Pol_BBD"/>
    <property type="match status" value="1"/>
</dbReference>
<feature type="region of interest" description="Disordered" evidence="3">
    <location>
        <begin position="140"/>
        <end position="159"/>
    </location>
</feature>
<dbReference type="SUPFAM" id="SSF57756">
    <property type="entry name" value="Retrovirus zinc finger-like domains"/>
    <property type="match status" value="1"/>
</dbReference>
<dbReference type="InterPro" id="IPR036875">
    <property type="entry name" value="Znf_CCHC_sf"/>
</dbReference>
<dbReference type="GO" id="GO:0006397">
    <property type="term" value="P:mRNA processing"/>
    <property type="evidence" value="ECO:0007669"/>
    <property type="project" value="UniProtKB-KW"/>
</dbReference>
<evidence type="ECO:0000313" key="6">
    <source>
        <dbReference type="Proteomes" id="UP000239156"/>
    </source>
</evidence>
<evidence type="ECO:0000256" key="1">
    <source>
        <dbReference type="ARBA" id="ARBA00022664"/>
    </source>
</evidence>
<protein>
    <recommendedName>
        <fullName evidence="4">CCHC-type domain-containing protein</fullName>
    </recommendedName>
</protein>
<keyword evidence="2" id="KW-0479">Metal-binding</keyword>
<dbReference type="PROSITE" id="PS50158">
    <property type="entry name" value="ZF_CCHC"/>
    <property type="match status" value="1"/>
</dbReference>
<keyword evidence="2" id="KW-0862">Zinc</keyword>
<reference evidence="5" key="1">
    <citation type="submission" date="2017-12" db="EMBL/GenBank/DDBJ databases">
        <title>Gene loss provides genomic basis for host adaptation in cereal stripe rust fungi.</title>
        <authorList>
            <person name="Xia C."/>
        </authorList>
    </citation>
    <scope>NUCLEOTIDE SEQUENCE [LARGE SCALE GENOMIC DNA]</scope>
    <source>
        <strain evidence="5">93-210</strain>
    </source>
</reference>
<evidence type="ECO:0000256" key="2">
    <source>
        <dbReference type="PROSITE-ProRule" id="PRU00047"/>
    </source>
</evidence>
<dbReference type="EMBL" id="PKSL01000012">
    <property type="protein sequence ID" value="POW15521.1"/>
    <property type="molecule type" value="Genomic_DNA"/>
</dbReference>
<accession>A0A2S4W193</accession>
<evidence type="ECO:0000259" key="4">
    <source>
        <dbReference type="PROSITE" id="PS50158"/>
    </source>
</evidence>
<evidence type="ECO:0000256" key="3">
    <source>
        <dbReference type="SAM" id="MobiDB-lite"/>
    </source>
</evidence>
<keyword evidence="1" id="KW-0507">mRNA processing</keyword>
<dbReference type="GO" id="GO:0008270">
    <property type="term" value="F:zinc ion binding"/>
    <property type="evidence" value="ECO:0007669"/>
    <property type="project" value="UniProtKB-KW"/>
</dbReference>
<keyword evidence="6" id="KW-1185">Reference proteome</keyword>
<dbReference type="AlphaFoldDB" id="A0A2S4W193"/>
<proteinExistence type="predicted"/>
<dbReference type="GO" id="GO:0003676">
    <property type="term" value="F:nucleic acid binding"/>
    <property type="evidence" value="ECO:0007669"/>
    <property type="project" value="InterPro"/>
</dbReference>
<dbReference type="InterPro" id="IPR001878">
    <property type="entry name" value="Znf_CCHC"/>
</dbReference>
<dbReference type="SMART" id="SM00343">
    <property type="entry name" value="ZnF_C2HC"/>
    <property type="match status" value="1"/>
</dbReference>
<evidence type="ECO:0000313" key="5">
    <source>
        <dbReference type="EMBL" id="POW15521.1"/>
    </source>
</evidence>
<dbReference type="InterPro" id="IPR054722">
    <property type="entry name" value="PolX-like_BBD"/>
</dbReference>
<dbReference type="Proteomes" id="UP000239156">
    <property type="component" value="Unassembled WGS sequence"/>
</dbReference>
<dbReference type="VEuPathDB" id="FungiDB:PSHT_06661"/>
<organism evidence="5 6">
    <name type="scientific">Puccinia striiformis</name>
    <dbReference type="NCBI Taxonomy" id="27350"/>
    <lineage>
        <taxon>Eukaryota</taxon>
        <taxon>Fungi</taxon>
        <taxon>Dikarya</taxon>
        <taxon>Basidiomycota</taxon>
        <taxon>Pucciniomycotina</taxon>
        <taxon>Pucciniomycetes</taxon>
        <taxon>Pucciniales</taxon>
        <taxon>Pucciniaceae</taxon>
        <taxon>Puccinia</taxon>
    </lineage>
</organism>
<gene>
    <name evidence="5" type="ORF">PSTT_02038</name>
</gene>
<feature type="domain" description="CCHC-type" evidence="4">
    <location>
        <begin position="54"/>
        <end position="70"/>
    </location>
</feature>
<name>A0A2S4W193_9BASI</name>
<comment type="caution">
    <text evidence="5">The sequence shown here is derived from an EMBL/GenBank/DDBJ whole genome shotgun (WGS) entry which is preliminary data.</text>
</comment>
<sequence>MSNPSTSLTSSHPPSVFAASISEDQAFEADVFLTEIGEEDWVDALDFYALTASKCWQCGDGNHYARDCPDKSSGSVGGKQVGKPLGTIVGTIYGHLPSGLQVNSTRFPRMTFRKTLTPPSKHQEHAQRLADYYRPKYAQAGHQSTQQSHSATPQASTKGGVSAHLMEAWSLPDDLDGLGFNNMALGEDLVSSIAVFDTGASHGFTGSKFLLHDFRPLSKPMGVSVATNGAGSFITGMGSLKFQAPDGRIIVLRQVLYCEQAKTTLISMAALRKANAFVAYDNNTDTFWITRSNGEHLFDCAFEPSKNRWCMPYPMIRLDVVGSDLKNCSLLVSQVQTDKTDSTTNLFSTPYKNFSSTQSPVSSLSVSSHVQSQSGCPAKSSPQSISPLPTGNEISIFASKAKSSPPPYRVPRAFGKSHGLPVEANDAEKRQSQVIVLPSGFWPCESASHQKNCQVSAR</sequence>
<dbReference type="VEuPathDB" id="FungiDB:PSTT_02038"/>
<feature type="compositionally biased region" description="Polar residues" evidence="3">
    <location>
        <begin position="141"/>
        <end position="159"/>
    </location>
</feature>